<dbReference type="Gene3D" id="3.20.20.70">
    <property type="entry name" value="Aldolase class I"/>
    <property type="match status" value="1"/>
</dbReference>
<keyword evidence="5" id="KW-1185">Reference proteome</keyword>
<dbReference type="GO" id="GO:0004318">
    <property type="term" value="F:enoyl-[acyl-carrier-protein] reductase (NADH) activity"/>
    <property type="evidence" value="ECO:0007669"/>
    <property type="project" value="UniProtKB-EC"/>
</dbReference>
<evidence type="ECO:0000256" key="2">
    <source>
        <dbReference type="ARBA" id="ARBA00022643"/>
    </source>
</evidence>
<dbReference type="Pfam" id="PF03060">
    <property type="entry name" value="NMO"/>
    <property type="match status" value="2"/>
</dbReference>
<dbReference type="Proteomes" id="UP000541969">
    <property type="component" value="Unassembled WGS sequence"/>
</dbReference>
<dbReference type="PANTHER" id="PTHR32332">
    <property type="entry name" value="2-NITROPROPANE DIOXYGENASE"/>
    <property type="match status" value="1"/>
</dbReference>
<comment type="caution">
    <text evidence="4">The sequence shown here is derived from an EMBL/GenBank/DDBJ whole genome shotgun (WGS) entry which is preliminary data.</text>
</comment>
<keyword evidence="1" id="KW-0285">Flavoprotein</keyword>
<dbReference type="InterPro" id="IPR004136">
    <property type="entry name" value="NMO"/>
</dbReference>
<dbReference type="AlphaFoldDB" id="A0A853CLR4"/>
<evidence type="ECO:0000256" key="3">
    <source>
        <dbReference type="ARBA" id="ARBA00023002"/>
    </source>
</evidence>
<evidence type="ECO:0000313" key="5">
    <source>
        <dbReference type="Proteomes" id="UP000541969"/>
    </source>
</evidence>
<dbReference type="InterPro" id="IPR013785">
    <property type="entry name" value="Aldolase_TIM"/>
</dbReference>
<dbReference type="RefSeq" id="WP_179721475.1">
    <property type="nucleotide sequence ID" value="NZ_JACBZT010000001.1"/>
</dbReference>
<dbReference type="PANTHER" id="PTHR32332:SF20">
    <property type="entry name" value="2-NITROPROPANE DIOXYGENASE-LIKE PROTEIN"/>
    <property type="match status" value="1"/>
</dbReference>
<dbReference type="SUPFAM" id="SSF51412">
    <property type="entry name" value="Inosine monophosphate dehydrogenase (IMPDH)"/>
    <property type="match status" value="1"/>
</dbReference>
<evidence type="ECO:0000256" key="1">
    <source>
        <dbReference type="ARBA" id="ARBA00022630"/>
    </source>
</evidence>
<dbReference type="CDD" id="cd04730">
    <property type="entry name" value="NPD_like"/>
    <property type="match status" value="1"/>
</dbReference>
<name>A0A853CLR4_9ACTN</name>
<keyword evidence="3 4" id="KW-0560">Oxidoreductase</keyword>
<sequence>MKSDTRVTKLLGVDVPILSAPMGWVARPDLVAAVSEAGGMGLVPGSLAVEQVRADIARTQELTDKPIGVNIPIAFAKDPAVIDVVVDAGITFVTTSAGSPGKYTPILKDAGLTVFHVVPTLYAAQKAVDAGVDGLVVEGVEGAGFKSPHEVASMVLLPMITRTLDVPVVAAGGIVDGASMLAAFALGAEGVQMGTRMLASTESGVHDNVKDAVVRATETDTTLLNRHNRKPMRVLRTDLVSQVEADLTDPVPLLLKVRDTYEGGDLSASLQQLGQVAGRIDEILPVAEIIRRTVAEFEAGLERLTARHLGAAVPA</sequence>
<accession>A0A853CLR4</accession>
<dbReference type="GO" id="GO:0018580">
    <property type="term" value="F:nitronate monooxygenase activity"/>
    <property type="evidence" value="ECO:0007669"/>
    <property type="project" value="InterPro"/>
</dbReference>
<dbReference type="SMART" id="SM01240">
    <property type="entry name" value="IMPDH"/>
    <property type="match status" value="1"/>
</dbReference>
<dbReference type="EC" id="1.3.1.9" evidence="4"/>
<keyword evidence="2" id="KW-0288">FMN</keyword>
<protein>
    <submittedName>
        <fullName evidence="4">Enoyl-[acyl-carrier protein] reductase II</fullName>
        <ecNumber evidence="4">1.3.1.9</ecNumber>
    </submittedName>
</protein>
<evidence type="ECO:0000313" key="4">
    <source>
        <dbReference type="EMBL" id="NYJ08690.1"/>
    </source>
</evidence>
<reference evidence="4 5" key="1">
    <citation type="submission" date="2020-07" db="EMBL/GenBank/DDBJ databases">
        <title>Sequencing the genomes of 1000 actinobacteria strains.</title>
        <authorList>
            <person name="Klenk H.-P."/>
        </authorList>
    </citation>
    <scope>NUCLEOTIDE SEQUENCE [LARGE SCALE GENOMIC DNA]</scope>
    <source>
        <strain evidence="4 5">DSM 104001</strain>
    </source>
</reference>
<dbReference type="EMBL" id="JACBZT010000001">
    <property type="protein sequence ID" value="NYJ08690.1"/>
    <property type="molecule type" value="Genomic_DNA"/>
</dbReference>
<proteinExistence type="predicted"/>
<gene>
    <name evidence="4" type="ORF">GGQ55_004968</name>
</gene>
<organism evidence="4 5">
    <name type="scientific">Petropleomorpha daqingensis</name>
    <dbReference type="NCBI Taxonomy" id="2026353"/>
    <lineage>
        <taxon>Bacteria</taxon>
        <taxon>Bacillati</taxon>
        <taxon>Actinomycetota</taxon>
        <taxon>Actinomycetes</taxon>
        <taxon>Geodermatophilales</taxon>
        <taxon>Geodermatophilaceae</taxon>
        <taxon>Petropleomorpha</taxon>
    </lineage>
</organism>